<dbReference type="PANTHER" id="PTHR19353:SF19">
    <property type="entry name" value="DELTA(5) FATTY ACID DESATURASE C-RELATED"/>
    <property type="match status" value="1"/>
</dbReference>
<dbReference type="GO" id="GO:0016020">
    <property type="term" value="C:membrane"/>
    <property type="evidence" value="ECO:0007669"/>
    <property type="project" value="TreeGrafter"/>
</dbReference>
<evidence type="ECO:0000259" key="2">
    <source>
        <dbReference type="Pfam" id="PF00487"/>
    </source>
</evidence>
<dbReference type="EMBL" id="JPOS01000078">
    <property type="protein sequence ID" value="KGE86515.1"/>
    <property type="molecule type" value="Genomic_DNA"/>
</dbReference>
<dbReference type="OrthoDB" id="104711at2"/>
<feature type="transmembrane region" description="Helical" evidence="1">
    <location>
        <begin position="159"/>
        <end position="181"/>
    </location>
</feature>
<dbReference type="PIRSF" id="PIRSF015921">
    <property type="entry name" value="FA_sphinglp_des"/>
    <property type="match status" value="1"/>
</dbReference>
<dbReference type="CDD" id="cd03506">
    <property type="entry name" value="Delta6-FADS-like"/>
    <property type="match status" value="1"/>
</dbReference>
<accession>A0A098S303</accession>
<sequence length="370" mass="42468">MATSSTVRFNKDDQPEFFQVLRKRVNQHFSDKGITKYGDGRMVFKTVFMVALYAVPLVLMLSGLVQATWAIVLMWVLMALGMSGIGFSVMHDANHGAYSPNPKVNSALGGILNFVGGYHINWKIQHNVLHHSYTNVHEHDEDIDKGIFRLSPDQEHKPFYRFQIIYAPILYGMMTIFWLVAKDFLQTRDYHKRGLLEAQGVSYGSAMMHVVLLKIAYVAITLVLPIMILPLAWWQTLLCFLMMHFISGLFLALVFQGAHVLEETHFFKTDEHGSVENSWAVHQLKTTANFANGRHFFAWFIGGLNHQVEHHLFPNICHIHYPDIAPIVKATAEEYGIPYYEHPTFLAALRSHFRMLYKLGNNKYERQLAA</sequence>
<dbReference type="RefSeq" id="WP_044224923.1">
    <property type="nucleotide sequence ID" value="NZ_JBKAGJ010000025.1"/>
</dbReference>
<protein>
    <submittedName>
        <fullName evidence="3">Fatty acid desaturase</fullName>
    </submittedName>
</protein>
<dbReference type="GO" id="GO:0008610">
    <property type="term" value="P:lipid biosynthetic process"/>
    <property type="evidence" value="ECO:0007669"/>
    <property type="project" value="UniProtKB-ARBA"/>
</dbReference>
<keyword evidence="1" id="KW-1133">Transmembrane helix</keyword>
<dbReference type="Proteomes" id="UP000029736">
    <property type="component" value="Unassembled WGS sequence"/>
</dbReference>
<dbReference type="InterPro" id="IPR012171">
    <property type="entry name" value="Fatty_acid_desaturase"/>
</dbReference>
<dbReference type="PANTHER" id="PTHR19353">
    <property type="entry name" value="FATTY ACID DESATURASE 2"/>
    <property type="match status" value="1"/>
</dbReference>
<dbReference type="AlphaFoldDB" id="A0A098S303"/>
<dbReference type="Pfam" id="PF00487">
    <property type="entry name" value="FA_desaturase"/>
    <property type="match status" value="1"/>
</dbReference>
<name>A0A098S303_9BACT</name>
<reference evidence="3 4" key="1">
    <citation type="journal article" date="2014" name="Int. J. Syst. Evol. Microbiol.">
        <title>Phaeodactylibacter xiamenensis gen. nov., sp. nov., a member of the family Saprospiraceae isolated from the marine alga Phaeodactylum tricornutum.</title>
        <authorList>
            <person name="Chen Z.Jr."/>
            <person name="Lei X."/>
            <person name="Lai Q."/>
            <person name="Li Y."/>
            <person name="Zhang B."/>
            <person name="Zhang J."/>
            <person name="Zhang H."/>
            <person name="Yang L."/>
            <person name="Zheng W."/>
            <person name="Tian Y."/>
            <person name="Yu Z."/>
            <person name="Xu H.Jr."/>
            <person name="Zheng T."/>
        </authorList>
    </citation>
    <scope>NUCLEOTIDE SEQUENCE [LARGE SCALE GENOMIC DNA]</scope>
    <source>
        <strain evidence="3 4">KD52</strain>
    </source>
</reference>
<feature type="transmembrane region" description="Helical" evidence="1">
    <location>
        <begin position="231"/>
        <end position="255"/>
    </location>
</feature>
<evidence type="ECO:0000313" key="3">
    <source>
        <dbReference type="EMBL" id="KGE86515.1"/>
    </source>
</evidence>
<keyword evidence="1" id="KW-0472">Membrane</keyword>
<evidence type="ECO:0000256" key="1">
    <source>
        <dbReference type="SAM" id="Phobius"/>
    </source>
</evidence>
<keyword evidence="4" id="KW-1185">Reference proteome</keyword>
<keyword evidence="1" id="KW-0812">Transmembrane</keyword>
<organism evidence="3 4">
    <name type="scientific">Phaeodactylibacter xiamenensis</name>
    <dbReference type="NCBI Taxonomy" id="1524460"/>
    <lineage>
        <taxon>Bacteria</taxon>
        <taxon>Pseudomonadati</taxon>
        <taxon>Bacteroidota</taxon>
        <taxon>Saprospiria</taxon>
        <taxon>Saprospirales</taxon>
        <taxon>Haliscomenobacteraceae</taxon>
        <taxon>Phaeodactylibacter</taxon>
    </lineage>
</organism>
<dbReference type="InterPro" id="IPR005804">
    <property type="entry name" value="FA_desaturase_dom"/>
</dbReference>
<feature type="transmembrane region" description="Helical" evidence="1">
    <location>
        <begin position="67"/>
        <end position="89"/>
    </location>
</feature>
<evidence type="ECO:0000313" key="4">
    <source>
        <dbReference type="Proteomes" id="UP000029736"/>
    </source>
</evidence>
<dbReference type="STRING" id="1524460.IX84_21025"/>
<feature type="domain" description="Fatty acid desaturase" evidence="2">
    <location>
        <begin position="68"/>
        <end position="341"/>
    </location>
</feature>
<gene>
    <name evidence="3" type="ORF">IX84_21025</name>
</gene>
<proteinExistence type="predicted"/>
<feature type="transmembrane region" description="Helical" evidence="1">
    <location>
        <begin position="201"/>
        <end position="224"/>
    </location>
</feature>
<dbReference type="GO" id="GO:0016717">
    <property type="term" value="F:oxidoreductase activity, acting on paired donors, with oxidation of a pair of donors resulting in the reduction of molecular oxygen to two molecules of water"/>
    <property type="evidence" value="ECO:0007669"/>
    <property type="project" value="TreeGrafter"/>
</dbReference>
<feature type="transmembrane region" description="Helical" evidence="1">
    <location>
        <begin position="42"/>
        <end position="61"/>
    </location>
</feature>
<comment type="caution">
    <text evidence="3">The sequence shown here is derived from an EMBL/GenBank/DDBJ whole genome shotgun (WGS) entry which is preliminary data.</text>
</comment>